<keyword evidence="3" id="KW-1185">Reference proteome</keyword>
<reference evidence="3" key="1">
    <citation type="submission" date="2013-11" db="EMBL/GenBank/DDBJ databases">
        <authorList>
            <person name="Hoang H.T."/>
            <person name="Killian M.L."/>
            <person name="Madson D.M."/>
            <person name="Arruda P.H.E."/>
            <person name="Sun D."/>
            <person name="Schwartz K.J."/>
            <person name="Yoon K."/>
        </authorList>
    </citation>
    <scope>NUCLEOTIDE SEQUENCE [LARGE SCALE GENOMIC DNA]</scope>
    <source>
        <strain evidence="3">CDK2</strain>
    </source>
</reference>
<feature type="transmembrane region" description="Helical" evidence="1">
    <location>
        <begin position="206"/>
        <end position="224"/>
    </location>
</feature>
<feature type="transmembrane region" description="Helical" evidence="1">
    <location>
        <begin position="442"/>
        <end position="463"/>
    </location>
</feature>
<keyword evidence="1" id="KW-0472">Membrane</keyword>
<dbReference type="STRING" id="699431.SY89_03416"/>
<sequence>MSQPRARRSKLGLLVGYSSLVVAIGTARLAPAAGYELSLYDATPTVTWLGLVIALVAGAVVALTRDRSRYLHATGLALIGAVALAVYAMPILRGYAFYGAGDSLSHVGWAREIAGATLDPASLLYPGIHGLTVIAASVGDVPLALGNMYVVLVAVPLVYLLFVPATVSLLVDRPTAPAVGLLAAATFAPLNNIAVHPNAHPASQTILLFAFVLYLAFAYIAGVFGSRSYFGTKRSVGGGILLALAGSALVFLHPQQALNAAAFLGGMTVLQWVTRWRRPAHPIASTRSLLPHTVVVLAVFFLWAPRFERVRGAVVVTFEGLLRGSASGASVVSAKSTSLTSVGGSLLEVFLKLFGAATVLSLLAAAVFLLAVRRHRRRPLVLLLAAGLVPVTGVFLGVFAASMGDMYFRYHGFLMVPVTVAGAVGLVMIWDRLARIGGERAGVAVALAALLVLAPAGLVAVHASPYVYQPTQHVTAAQIDGHGGAFEHRAPEVEFAGIRGGPARYVDYHYGTEQAREELAFPGYTDGIPPSVFGTANYTSAFGEPRYVVTTDANHRQEVDLYEGFRYGERGFEALKRTPGVDRVRANDGFRLYYVDGGGES</sequence>
<feature type="transmembrane region" description="Helical" evidence="1">
    <location>
        <begin position="349"/>
        <end position="372"/>
    </location>
</feature>
<evidence type="ECO:0000256" key="1">
    <source>
        <dbReference type="SAM" id="Phobius"/>
    </source>
</evidence>
<comment type="caution">
    <text evidence="2">The sequence shown here is derived from an EMBL/GenBank/DDBJ whole genome shotgun (WGS) entry which is preliminary data.</text>
</comment>
<dbReference type="EMBL" id="LGUC01000002">
    <property type="protein sequence ID" value="KPN29182.1"/>
    <property type="molecule type" value="Genomic_DNA"/>
</dbReference>
<protein>
    <recommendedName>
        <fullName evidence="4">Dolichyl-phosphate-mannose-protein mannosyltransferase</fullName>
    </recommendedName>
</protein>
<feature type="transmembrane region" description="Helical" evidence="1">
    <location>
        <begin position="45"/>
        <end position="63"/>
    </location>
</feature>
<organism evidence="2 3">
    <name type="scientific">Halolamina pelagica</name>
    <dbReference type="NCBI Taxonomy" id="699431"/>
    <lineage>
        <taxon>Archaea</taxon>
        <taxon>Methanobacteriati</taxon>
        <taxon>Methanobacteriota</taxon>
        <taxon>Stenosarchaea group</taxon>
        <taxon>Halobacteria</taxon>
        <taxon>Halobacteriales</taxon>
        <taxon>Haloferacaceae</taxon>
    </lineage>
</organism>
<feature type="transmembrane region" description="Helical" evidence="1">
    <location>
        <begin position="178"/>
        <end position="194"/>
    </location>
</feature>
<dbReference type="Proteomes" id="UP000050535">
    <property type="component" value="Unassembled WGS sequence"/>
</dbReference>
<feature type="transmembrane region" description="Helical" evidence="1">
    <location>
        <begin position="407"/>
        <end position="430"/>
    </location>
</feature>
<feature type="transmembrane region" description="Helical" evidence="1">
    <location>
        <begin position="148"/>
        <end position="171"/>
    </location>
</feature>
<dbReference type="PATRIC" id="fig|699431.3.peg.3507"/>
<dbReference type="OrthoDB" id="137309at2157"/>
<evidence type="ECO:0000313" key="3">
    <source>
        <dbReference type="Proteomes" id="UP000050535"/>
    </source>
</evidence>
<dbReference type="AlphaFoldDB" id="A0A0P7FRK9"/>
<evidence type="ECO:0000313" key="2">
    <source>
        <dbReference type="EMBL" id="KPN29182.1"/>
    </source>
</evidence>
<evidence type="ECO:0008006" key="4">
    <source>
        <dbReference type="Google" id="ProtNLM"/>
    </source>
</evidence>
<keyword evidence="1" id="KW-0812">Transmembrane</keyword>
<accession>A0A0P7FRK9</accession>
<proteinExistence type="predicted"/>
<feature type="transmembrane region" description="Helical" evidence="1">
    <location>
        <begin position="236"/>
        <end position="252"/>
    </location>
</feature>
<dbReference type="RefSeq" id="WP_054584943.1">
    <property type="nucleotide sequence ID" value="NZ_LGUC01000002.1"/>
</dbReference>
<feature type="transmembrane region" description="Helical" evidence="1">
    <location>
        <begin position="379"/>
        <end position="401"/>
    </location>
</feature>
<feature type="transmembrane region" description="Helical" evidence="1">
    <location>
        <begin position="70"/>
        <end position="89"/>
    </location>
</feature>
<keyword evidence="1" id="KW-1133">Transmembrane helix</keyword>
<name>A0A0P7FRK9_9EURY</name>
<gene>
    <name evidence="2" type="ORF">SY89_03416</name>
</gene>
<feature type="transmembrane region" description="Helical" evidence="1">
    <location>
        <begin position="288"/>
        <end position="304"/>
    </location>
</feature>